<dbReference type="CDD" id="cd14798">
    <property type="entry name" value="RX-CC_like"/>
    <property type="match status" value="1"/>
</dbReference>
<evidence type="ECO:0000256" key="2">
    <source>
        <dbReference type="ARBA" id="ARBA00022741"/>
    </source>
</evidence>
<feature type="domain" description="Disease resistance R13L4/SHOC-2-like LRR" evidence="7">
    <location>
        <begin position="592"/>
        <end position="898"/>
    </location>
</feature>
<dbReference type="InterPro" id="IPR002182">
    <property type="entry name" value="NB-ARC"/>
</dbReference>
<dbReference type="GO" id="GO:0043531">
    <property type="term" value="F:ADP binding"/>
    <property type="evidence" value="ECO:0007669"/>
    <property type="project" value="InterPro"/>
</dbReference>
<evidence type="ECO:0008006" key="10">
    <source>
        <dbReference type="Google" id="ProtNLM"/>
    </source>
</evidence>
<feature type="domain" description="NB-ARC" evidence="4">
    <location>
        <begin position="164"/>
        <end position="335"/>
    </location>
</feature>
<feature type="domain" description="Disease resistance protein winged helix" evidence="6">
    <location>
        <begin position="451"/>
        <end position="525"/>
    </location>
</feature>
<dbReference type="InterPro" id="IPR041118">
    <property type="entry name" value="Rx_N"/>
</dbReference>
<dbReference type="Gene3D" id="3.40.50.300">
    <property type="entry name" value="P-loop containing nucleotide triphosphate hydrolases"/>
    <property type="match status" value="1"/>
</dbReference>
<dbReference type="Gene3D" id="1.20.5.4130">
    <property type="match status" value="1"/>
</dbReference>
<dbReference type="InterPro" id="IPR044974">
    <property type="entry name" value="Disease_R_plants"/>
</dbReference>
<dbReference type="PANTHER" id="PTHR23155">
    <property type="entry name" value="DISEASE RESISTANCE PROTEIN RP"/>
    <property type="match status" value="1"/>
</dbReference>
<dbReference type="Pfam" id="PF23598">
    <property type="entry name" value="LRR_14"/>
    <property type="match status" value="1"/>
</dbReference>
<protein>
    <recommendedName>
        <fullName evidence="10">Disease resistance protein</fullName>
    </recommendedName>
</protein>
<evidence type="ECO:0000256" key="3">
    <source>
        <dbReference type="ARBA" id="ARBA00022821"/>
    </source>
</evidence>
<dbReference type="Gramene" id="rna-gnl|WGS:JABURB|Cocit.L2979.1">
    <property type="protein sequence ID" value="cds-KAF7847425.1"/>
    <property type="gene ID" value="gene-BT93_L2979"/>
</dbReference>
<reference evidence="8" key="1">
    <citation type="submission" date="2020-05" db="EMBL/GenBank/DDBJ databases">
        <title>WGS assembly of Corymbia citriodora subspecies variegata.</title>
        <authorList>
            <person name="Barry K."/>
            <person name="Hundley H."/>
            <person name="Shu S."/>
            <person name="Jenkins J."/>
            <person name="Grimwood J."/>
            <person name="Baten A."/>
        </authorList>
    </citation>
    <scope>NUCLEOTIDE SEQUENCE</scope>
    <source>
        <strain evidence="8">CV2-018</strain>
    </source>
</reference>
<dbReference type="EMBL" id="MU090831">
    <property type="protein sequence ID" value="KAF7847425.1"/>
    <property type="molecule type" value="Genomic_DNA"/>
</dbReference>
<evidence type="ECO:0000259" key="6">
    <source>
        <dbReference type="Pfam" id="PF23559"/>
    </source>
</evidence>
<dbReference type="AlphaFoldDB" id="A0A8T0CNM3"/>
<dbReference type="Pfam" id="PF23559">
    <property type="entry name" value="WHD_DRP"/>
    <property type="match status" value="1"/>
</dbReference>
<dbReference type="Proteomes" id="UP000806378">
    <property type="component" value="Unassembled WGS sequence"/>
</dbReference>
<comment type="caution">
    <text evidence="8">The sequence shown here is derived from an EMBL/GenBank/DDBJ whole genome shotgun (WGS) entry which is preliminary data.</text>
</comment>
<dbReference type="InterPro" id="IPR042197">
    <property type="entry name" value="Apaf_helical"/>
</dbReference>
<proteinExistence type="predicted"/>
<dbReference type="Pfam" id="PF18052">
    <property type="entry name" value="Rx_N"/>
    <property type="match status" value="1"/>
</dbReference>
<dbReference type="FunFam" id="3.40.50.300:FF:001091">
    <property type="entry name" value="Probable disease resistance protein At1g61300"/>
    <property type="match status" value="1"/>
</dbReference>
<gene>
    <name evidence="8" type="ORF">BT93_L2979</name>
</gene>
<dbReference type="SUPFAM" id="SSF52540">
    <property type="entry name" value="P-loop containing nucleoside triphosphate hydrolases"/>
    <property type="match status" value="2"/>
</dbReference>
<dbReference type="InterPro" id="IPR058922">
    <property type="entry name" value="WHD_DRP"/>
</dbReference>
<dbReference type="SUPFAM" id="SSF52058">
    <property type="entry name" value="L domain-like"/>
    <property type="match status" value="1"/>
</dbReference>
<dbReference type="PRINTS" id="PR00364">
    <property type="entry name" value="DISEASERSIST"/>
</dbReference>
<evidence type="ECO:0000313" key="8">
    <source>
        <dbReference type="EMBL" id="KAF7847425.1"/>
    </source>
</evidence>
<evidence type="ECO:0000259" key="4">
    <source>
        <dbReference type="Pfam" id="PF00931"/>
    </source>
</evidence>
<evidence type="ECO:0000259" key="5">
    <source>
        <dbReference type="Pfam" id="PF18052"/>
    </source>
</evidence>
<dbReference type="InterPro" id="IPR027417">
    <property type="entry name" value="P-loop_NTPase"/>
</dbReference>
<dbReference type="Pfam" id="PF00931">
    <property type="entry name" value="NB-ARC"/>
    <property type="match status" value="1"/>
</dbReference>
<evidence type="ECO:0000256" key="1">
    <source>
        <dbReference type="ARBA" id="ARBA00022737"/>
    </source>
</evidence>
<keyword evidence="2" id="KW-0547">Nucleotide-binding</keyword>
<keyword evidence="3" id="KW-0611">Plant defense</keyword>
<sequence length="928" mass="105770">MAESVVSSVGQTIGKLLIDEAKFLWGVEGNVEDLQRELKLIQCFLRDADARSRHDRLVGEWVAQLRDIAYDAEDVIERYTLRVALKEGRNIIKAYACFMAKCKCVPAYVVGTEIEGLKSRISDIGRRMQNYGIQSLTEGECERAGASTPKRTYAHFEEDIVGREDSIKVLVKELKDEKQHRVVSIWGMGGLGKTALAKKVFAHDEVKNHFNGFAWVCVSQECRARDILEGILVKLIPNRREGVTKMRNDEMFETLYTTQKEKTCIVVLDDIWTKEAWDSLRSAFPVENTRSKLLITTRNRDVAEYINPQGFFHELRCLSDLESWDLLKKRAFPDTKGLVVELSSIGPRVGQGIDVGEAVEGIERQSETVGHIPVITQDMKRLGDELLKKCGGLPLAIIVLGGLLAINEWKMIHEKINLHFGDESDISKVLALSYDDLPWHLKPCFLYLGSFPEDAKIPAMNVLHMWIAEGFVSLNAYDKERQISMENIAEQYLMELVKRGMVQVRVNLSGKIKTCHLHDLMRDLCVSKALQESFLSFLNIHQDNEMEDCSSSMAMNVNSTCKIRRLSLNLHDSGNGKMIWSIKIIRKNMLKLRTLMFFESGEGNPKKLQPIFINCKFLKVLKLEALHDIEGNFLPESVGDVVHLKFLSLAGSFFEGLPQSLGNLVYMEFLDIRSSSLRGVTVPNVLWKMRRLRYLWLPVNFSVENRFRGDRKKLQLDTLHSLRILKNFSLYTCDVNDLGKLTNLRKLTITGKRNSNDLKTIPQLAKCNLKHLQSSSFMFKSISFTESELGMTSSCRHSCKLFLVGKLEKFPEHGHLPRQLRKLFLGASKLKEDLMPILEKLDHLVVLLLSNAFEGKKMVCSAGGFPQLKHLLLCSLLNLEEWSIDEGAMPHLSRLGIWYCPKLKAVPQGVPPYEDDFDLYHEHFTNWT</sequence>
<dbReference type="Gene3D" id="1.10.8.430">
    <property type="entry name" value="Helical domain of apoptotic protease-activating factors"/>
    <property type="match status" value="1"/>
</dbReference>
<dbReference type="InterPro" id="IPR055414">
    <property type="entry name" value="LRR_R13L4/SHOC2-like"/>
</dbReference>
<accession>A0A8T0CNM3</accession>
<dbReference type="Gene3D" id="1.10.10.10">
    <property type="entry name" value="Winged helix-like DNA-binding domain superfamily/Winged helix DNA-binding domain"/>
    <property type="match status" value="1"/>
</dbReference>
<dbReference type="Gene3D" id="3.80.10.10">
    <property type="entry name" value="Ribonuclease Inhibitor"/>
    <property type="match status" value="2"/>
</dbReference>
<evidence type="ECO:0000259" key="7">
    <source>
        <dbReference type="Pfam" id="PF23598"/>
    </source>
</evidence>
<dbReference type="InterPro" id="IPR032675">
    <property type="entry name" value="LRR_dom_sf"/>
</dbReference>
<organism evidence="8 9">
    <name type="scientific">Corymbia citriodora subsp. variegata</name>
    <dbReference type="NCBI Taxonomy" id="360336"/>
    <lineage>
        <taxon>Eukaryota</taxon>
        <taxon>Viridiplantae</taxon>
        <taxon>Streptophyta</taxon>
        <taxon>Embryophyta</taxon>
        <taxon>Tracheophyta</taxon>
        <taxon>Spermatophyta</taxon>
        <taxon>Magnoliopsida</taxon>
        <taxon>eudicotyledons</taxon>
        <taxon>Gunneridae</taxon>
        <taxon>Pentapetalae</taxon>
        <taxon>rosids</taxon>
        <taxon>malvids</taxon>
        <taxon>Myrtales</taxon>
        <taxon>Myrtaceae</taxon>
        <taxon>Myrtoideae</taxon>
        <taxon>Eucalypteae</taxon>
        <taxon>Corymbia</taxon>
    </lineage>
</organism>
<dbReference type="FunFam" id="1.10.10.10:FF:000322">
    <property type="entry name" value="Probable disease resistance protein At1g63360"/>
    <property type="match status" value="1"/>
</dbReference>
<evidence type="ECO:0000313" key="9">
    <source>
        <dbReference type="Proteomes" id="UP000806378"/>
    </source>
</evidence>
<dbReference type="InterPro" id="IPR038005">
    <property type="entry name" value="RX-like_CC"/>
</dbReference>
<feature type="domain" description="Disease resistance N-terminal" evidence="5">
    <location>
        <begin position="5"/>
        <end position="87"/>
    </location>
</feature>
<dbReference type="InterPro" id="IPR036388">
    <property type="entry name" value="WH-like_DNA-bd_sf"/>
</dbReference>
<dbReference type="OrthoDB" id="646178at2759"/>
<name>A0A8T0CNM3_CORYI</name>
<keyword evidence="9" id="KW-1185">Reference proteome</keyword>
<dbReference type="PANTHER" id="PTHR23155:SF1185">
    <property type="entry name" value="DISEASE RESISTANCE RPP8-LIKE PROTEIN 3-RELATED"/>
    <property type="match status" value="1"/>
</dbReference>
<dbReference type="GO" id="GO:0098542">
    <property type="term" value="P:defense response to other organism"/>
    <property type="evidence" value="ECO:0007669"/>
    <property type="project" value="TreeGrafter"/>
</dbReference>
<keyword evidence="1" id="KW-0677">Repeat</keyword>